<keyword evidence="1" id="KW-0812">Transmembrane</keyword>
<feature type="transmembrane region" description="Helical" evidence="1">
    <location>
        <begin position="210"/>
        <end position="230"/>
    </location>
</feature>
<reference evidence="3" key="1">
    <citation type="submission" date="2021-05" db="EMBL/GenBank/DDBJ databases">
        <title>Direct Submission.</title>
        <authorList>
            <person name="Li K."/>
            <person name="Gao J."/>
        </authorList>
    </citation>
    <scope>NUCLEOTIDE SEQUENCE [LARGE SCALE GENOMIC DNA]</scope>
    <source>
        <strain evidence="3">HDS12</strain>
    </source>
</reference>
<dbReference type="Proteomes" id="UP000678016">
    <property type="component" value="Chromosome"/>
</dbReference>
<gene>
    <name evidence="2" type="ORF">KGD83_03200</name>
</gene>
<protein>
    <recommendedName>
        <fullName evidence="4">DUF1648 domain-containing protein</fullName>
    </recommendedName>
</protein>
<evidence type="ECO:0000313" key="3">
    <source>
        <dbReference type="Proteomes" id="UP000678016"/>
    </source>
</evidence>
<name>A0ABX8C942_9ACTN</name>
<evidence type="ECO:0008006" key="4">
    <source>
        <dbReference type="Google" id="ProtNLM"/>
    </source>
</evidence>
<accession>A0ABX8C942</accession>
<organism evidence="2 3">
    <name type="scientific">Nocardiopsis akebiae</name>
    <dbReference type="NCBI Taxonomy" id="2831968"/>
    <lineage>
        <taxon>Bacteria</taxon>
        <taxon>Bacillati</taxon>
        <taxon>Actinomycetota</taxon>
        <taxon>Actinomycetes</taxon>
        <taxon>Streptosporangiales</taxon>
        <taxon>Nocardiopsidaceae</taxon>
        <taxon>Nocardiopsis</taxon>
    </lineage>
</organism>
<feature type="transmembrane region" description="Helical" evidence="1">
    <location>
        <begin position="185"/>
        <end position="204"/>
    </location>
</feature>
<evidence type="ECO:0000256" key="1">
    <source>
        <dbReference type="SAM" id="Phobius"/>
    </source>
</evidence>
<feature type="transmembrane region" description="Helical" evidence="1">
    <location>
        <begin position="143"/>
        <end position="164"/>
    </location>
</feature>
<dbReference type="EMBL" id="CP074132">
    <property type="protein sequence ID" value="QUX29601.1"/>
    <property type="molecule type" value="Genomic_DNA"/>
</dbReference>
<evidence type="ECO:0000313" key="2">
    <source>
        <dbReference type="EMBL" id="QUX29601.1"/>
    </source>
</evidence>
<keyword evidence="3" id="KW-1185">Reference proteome</keyword>
<feature type="transmembrane region" description="Helical" evidence="1">
    <location>
        <begin position="116"/>
        <end position="137"/>
    </location>
</feature>
<sequence length="234" mass="24314">MNGTENPAEAKRERPRVPLSGILVTAASVALMALVSWTAWPELPGTVLSGRTNLDGTPDTVPRVVLALALPLTTGLLAVVLSAAVVYGTRLQNGLQDALGLPSASTARSAARGMNALLCLLSLFLLVTHGVLVLGQAGWDLPISRVLGTATGLFLVGVGAALPAPDPGADRDRPVVRWWSAAHRLMRSGFVLVGLAQAAVVLLVDNTLVWLLVPLLLLPAMCAAVVLPLLRGRA</sequence>
<keyword evidence="1" id="KW-1133">Transmembrane helix</keyword>
<proteinExistence type="predicted"/>
<keyword evidence="1" id="KW-0472">Membrane</keyword>
<feature type="transmembrane region" description="Helical" evidence="1">
    <location>
        <begin position="21"/>
        <end position="40"/>
    </location>
</feature>
<feature type="transmembrane region" description="Helical" evidence="1">
    <location>
        <begin position="60"/>
        <end position="87"/>
    </location>
</feature>